<dbReference type="PROSITE" id="PS00141">
    <property type="entry name" value="ASP_PROTEASE"/>
    <property type="match status" value="1"/>
</dbReference>
<dbReference type="GO" id="GO:0006508">
    <property type="term" value="P:proteolysis"/>
    <property type="evidence" value="ECO:0007669"/>
    <property type="project" value="UniProtKB-KW"/>
</dbReference>
<evidence type="ECO:0000256" key="1">
    <source>
        <dbReference type="SAM" id="Phobius"/>
    </source>
</evidence>
<feature type="transmembrane region" description="Helical" evidence="1">
    <location>
        <begin position="42"/>
        <end position="59"/>
    </location>
</feature>
<dbReference type="InterPro" id="IPR021109">
    <property type="entry name" value="Peptidase_aspartic_dom_sf"/>
</dbReference>
<accession>A0A5C7VMS1</accession>
<protein>
    <submittedName>
        <fullName evidence="2">TIGR02281 family clan AA aspartic protease</fullName>
        <ecNumber evidence="2">3.4.23.-</ecNumber>
    </submittedName>
</protein>
<organism evidence="2 3">
    <name type="scientific">Nitrosomonas oligotropha</name>
    <dbReference type="NCBI Taxonomy" id="42354"/>
    <lineage>
        <taxon>Bacteria</taxon>
        <taxon>Pseudomonadati</taxon>
        <taxon>Pseudomonadota</taxon>
        <taxon>Betaproteobacteria</taxon>
        <taxon>Nitrosomonadales</taxon>
        <taxon>Nitrosomonadaceae</taxon>
        <taxon>Nitrosomonas</taxon>
    </lineage>
</organism>
<keyword evidence="1" id="KW-1133">Transmembrane helix</keyword>
<dbReference type="NCBIfam" id="TIGR02281">
    <property type="entry name" value="clan_AA_DTGA"/>
    <property type="match status" value="1"/>
</dbReference>
<dbReference type="InterPro" id="IPR011969">
    <property type="entry name" value="Clan_AA_Asp_peptidase_C"/>
</dbReference>
<reference evidence="2 3" key="1">
    <citation type="submission" date="2018-09" db="EMBL/GenBank/DDBJ databases">
        <title>Metagenome Assembled Genomes from an Advanced Water Purification Facility.</title>
        <authorList>
            <person name="Stamps B.W."/>
            <person name="Spear J.R."/>
        </authorList>
    </citation>
    <scope>NUCLEOTIDE SEQUENCE [LARGE SCALE GENOMIC DNA]</scope>
    <source>
        <strain evidence="2">Bin_54_1</strain>
    </source>
</reference>
<dbReference type="EC" id="3.4.23.-" evidence="2"/>
<proteinExistence type="predicted"/>
<keyword evidence="1" id="KW-0812">Transmembrane</keyword>
<dbReference type="Pfam" id="PF13975">
    <property type="entry name" value="gag-asp_proteas"/>
    <property type="match status" value="1"/>
</dbReference>
<keyword evidence="2" id="KW-0378">Hydrolase</keyword>
<dbReference type="InterPro" id="IPR001969">
    <property type="entry name" value="Aspartic_peptidase_AS"/>
</dbReference>
<comment type="caution">
    <text evidence="2">The sequence shown here is derived from an EMBL/GenBank/DDBJ whole genome shotgun (WGS) entry which is preliminary data.</text>
</comment>
<dbReference type="CDD" id="cd05483">
    <property type="entry name" value="retropepsin_like_bacteria"/>
    <property type="match status" value="1"/>
</dbReference>
<dbReference type="Proteomes" id="UP000321055">
    <property type="component" value="Unassembled WGS sequence"/>
</dbReference>
<dbReference type="Gene3D" id="2.40.70.10">
    <property type="entry name" value="Acid Proteases"/>
    <property type="match status" value="1"/>
</dbReference>
<dbReference type="InterPro" id="IPR034122">
    <property type="entry name" value="Retropepsin-like_bacterial"/>
</dbReference>
<evidence type="ECO:0000313" key="3">
    <source>
        <dbReference type="Proteomes" id="UP000321055"/>
    </source>
</evidence>
<evidence type="ECO:0000313" key="2">
    <source>
        <dbReference type="EMBL" id="TXI26897.1"/>
    </source>
</evidence>
<sequence length="346" mass="37206">MSIQDRDYLHRKRVKEKTQSTEQKAAASHSTQWPWKTVIRDIFCWTVLALTLFIVFQYFQSFNQPYVQPASNSLVAITGPTGCGALPQHGAAYLIDPSVMKRTDVLYAGLEIQNDYDHPMVAVLSDPAGVQQLLALSIHAGNSLQLSVPVGKYGMQVLVGSDWCNLATGFTDGAIVSVAGGISVDAGSTTSMQFSGSGLRPIQLALAYSQSQPASVQEVHQPAEVIGSGKMELKQTRDGHYFSSGTINGTPVVFMIDTGATIVSISSGIAARAGIRKCTPRQVTTANGQVDACAAKVPELTFGSFRFTQVDVMVMPNMPGDALLGMNVLRNFRIEQAGKVMRIFAP</sequence>
<dbReference type="SUPFAM" id="SSF50630">
    <property type="entry name" value="Acid proteases"/>
    <property type="match status" value="1"/>
</dbReference>
<dbReference type="GO" id="GO:0004190">
    <property type="term" value="F:aspartic-type endopeptidase activity"/>
    <property type="evidence" value="ECO:0007669"/>
    <property type="project" value="InterPro"/>
</dbReference>
<dbReference type="EMBL" id="SSFX01000091">
    <property type="protein sequence ID" value="TXI26897.1"/>
    <property type="molecule type" value="Genomic_DNA"/>
</dbReference>
<name>A0A5C7VMS1_9PROT</name>
<dbReference type="AlphaFoldDB" id="A0A5C7VMS1"/>
<gene>
    <name evidence="2" type="ORF">E6Q60_11395</name>
</gene>
<keyword evidence="1" id="KW-0472">Membrane</keyword>
<keyword evidence="2" id="KW-0645">Protease</keyword>